<evidence type="ECO:0008006" key="3">
    <source>
        <dbReference type="Google" id="ProtNLM"/>
    </source>
</evidence>
<dbReference type="Proteomes" id="UP000199455">
    <property type="component" value="Unassembled WGS sequence"/>
</dbReference>
<gene>
    <name evidence="1" type="ORF">SAMN04488024_107213</name>
</gene>
<accession>A0A1G6X3I1</accession>
<sequence>MNGVDESLKDTGKLLAGEQTAQLIIKNQYRALQKEEIRKYDFNEVGFRKYSQNSEDGILLFIFAAIGTTNKKIVELCASDGIECNAANLIINHGWQALLFDGNTEAIEKGKKFYRSHPDTFTLPPIFVNAWITKNNVNELIANQDYTGEIDLLSIDMDGVDYWIWDSITVIKPRVVVVEVQCIFGAGDSVTVPYADNFKTEFIDGFGVYSGASLNAFIKLASHKGYRLVGVEKYGFNAFFIREDIAADIFPEYDISGYEDIPFVKWAKAKFLEQIKDKKWEQV</sequence>
<evidence type="ECO:0000313" key="1">
    <source>
        <dbReference type="EMBL" id="SDD72750.1"/>
    </source>
</evidence>
<protein>
    <recommendedName>
        <fullName evidence="3">Methyltransferase FkbM domain-containing protein</fullName>
    </recommendedName>
</protein>
<reference evidence="2" key="1">
    <citation type="submission" date="2016-10" db="EMBL/GenBank/DDBJ databases">
        <authorList>
            <person name="Varghese N."/>
            <person name="Submissions S."/>
        </authorList>
    </citation>
    <scope>NUCLEOTIDE SEQUENCE [LARGE SCALE GENOMIC DNA]</scope>
    <source>
        <strain evidence="2">DSM 18609</strain>
    </source>
</reference>
<dbReference type="EMBL" id="FMZH01000007">
    <property type="protein sequence ID" value="SDD72750.1"/>
    <property type="molecule type" value="Genomic_DNA"/>
</dbReference>
<name>A0A1G6X3I1_9SPHI</name>
<evidence type="ECO:0000313" key="2">
    <source>
        <dbReference type="Proteomes" id="UP000199455"/>
    </source>
</evidence>
<dbReference type="STRING" id="390242.SAMN04488024_107213"/>
<proteinExistence type="predicted"/>
<dbReference type="AlphaFoldDB" id="A0A1G6X3I1"/>
<organism evidence="1 2">
    <name type="scientific">Pedobacter soli</name>
    <dbReference type="NCBI Taxonomy" id="390242"/>
    <lineage>
        <taxon>Bacteria</taxon>
        <taxon>Pseudomonadati</taxon>
        <taxon>Bacteroidota</taxon>
        <taxon>Sphingobacteriia</taxon>
        <taxon>Sphingobacteriales</taxon>
        <taxon>Sphingobacteriaceae</taxon>
        <taxon>Pedobacter</taxon>
    </lineage>
</organism>
<keyword evidence="2" id="KW-1185">Reference proteome</keyword>